<keyword evidence="2" id="KW-1185">Reference proteome</keyword>
<proteinExistence type="predicted"/>
<sequence>MALQLLGHTVSSVARLSVPHLQLTVTSSAVIRLVLSFLPNIVIAINAPVLYKMNSEYRQAFQNVFKFLRSSSTYVTTISQQKRWAHRIHRSVSEHQKL</sequence>
<keyword evidence="1" id="KW-0472">Membrane</keyword>
<name>A0A914HJN3_GLORO</name>
<reference evidence="3" key="1">
    <citation type="submission" date="2022-11" db="UniProtKB">
        <authorList>
            <consortium name="WormBaseParasite"/>
        </authorList>
    </citation>
    <scope>IDENTIFICATION</scope>
</reference>
<dbReference type="AlphaFoldDB" id="A0A914HJN3"/>
<accession>A0A914HJN3</accession>
<dbReference type="Proteomes" id="UP000887572">
    <property type="component" value="Unplaced"/>
</dbReference>
<protein>
    <submittedName>
        <fullName evidence="3">Uncharacterized protein</fullName>
    </submittedName>
</protein>
<keyword evidence="1" id="KW-0812">Transmembrane</keyword>
<keyword evidence="1" id="KW-1133">Transmembrane helix</keyword>
<dbReference type="WBParaSite" id="Gr19_v10_g2098.t1">
    <property type="protein sequence ID" value="Gr19_v10_g2098.t1"/>
    <property type="gene ID" value="Gr19_v10_g2098"/>
</dbReference>
<evidence type="ECO:0000313" key="3">
    <source>
        <dbReference type="WBParaSite" id="Gr19_v10_g2098.t1"/>
    </source>
</evidence>
<evidence type="ECO:0000256" key="1">
    <source>
        <dbReference type="SAM" id="Phobius"/>
    </source>
</evidence>
<evidence type="ECO:0000313" key="2">
    <source>
        <dbReference type="Proteomes" id="UP000887572"/>
    </source>
</evidence>
<feature type="transmembrane region" description="Helical" evidence="1">
    <location>
        <begin position="29"/>
        <end position="51"/>
    </location>
</feature>
<organism evidence="2 3">
    <name type="scientific">Globodera rostochiensis</name>
    <name type="common">Golden nematode worm</name>
    <name type="synonym">Heterodera rostochiensis</name>
    <dbReference type="NCBI Taxonomy" id="31243"/>
    <lineage>
        <taxon>Eukaryota</taxon>
        <taxon>Metazoa</taxon>
        <taxon>Ecdysozoa</taxon>
        <taxon>Nematoda</taxon>
        <taxon>Chromadorea</taxon>
        <taxon>Rhabditida</taxon>
        <taxon>Tylenchina</taxon>
        <taxon>Tylenchomorpha</taxon>
        <taxon>Tylenchoidea</taxon>
        <taxon>Heteroderidae</taxon>
        <taxon>Heteroderinae</taxon>
        <taxon>Globodera</taxon>
    </lineage>
</organism>